<keyword evidence="5" id="KW-0486">Methionine biosynthesis</keyword>
<keyword evidence="4" id="KW-0663">Pyridoxal phosphate</keyword>
<dbReference type="Pfam" id="PF01053">
    <property type="entry name" value="Cys_Met_Meta_PP"/>
    <property type="match status" value="1"/>
</dbReference>
<protein>
    <recommendedName>
        <fullName evidence="2">cysteine-S-conjugate beta-lyase</fullName>
        <ecNumber evidence="2">4.4.1.13</ecNumber>
    </recommendedName>
</protein>
<name>A0A0W8G4C2_9ZZZZ</name>
<dbReference type="GO" id="GO:0030170">
    <property type="term" value="F:pyridoxal phosphate binding"/>
    <property type="evidence" value="ECO:0007669"/>
    <property type="project" value="InterPro"/>
</dbReference>
<dbReference type="PROSITE" id="PS00868">
    <property type="entry name" value="CYS_MET_METAB_PP"/>
    <property type="match status" value="1"/>
</dbReference>
<accession>A0A0W8G4C2</accession>
<dbReference type="AlphaFoldDB" id="A0A0W8G4C2"/>
<proteinExistence type="predicted"/>
<dbReference type="GO" id="GO:0009086">
    <property type="term" value="P:methionine biosynthetic process"/>
    <property type="evidence" value="ECO:0007669"/>
    <property type="project" value="UniProtKB-KW"/>
</dbReference>
<evidence type="ECO:0000313" key="7">
    <source>
        <dbReference type="EMBL" id="KUG27949.1"/>
    </source>
</evidence>
<dbReference type="InterPro" id="IPR015421">
    <property type="entry name" value="PyrdxlP-dep_Trfase_major"/>
</dbReference>
<evidence type="ECO:0000256" key="4">
    <source>
        <dbReference type="ARBA" id="ARBA00022898"/>
    </source>
</evidence>
<dbReference type="InterPro" id="IPR015422">
    <property type="entry name" value="PyrdxlP-dep_Trfase_small"/>
</dbReference>
<dbReference type="GO" id="GO:0047804">
    <property type="term" value="F:cysteine-S-conjugate beta-lyase activity"/>
    <property type="evidence" value="ECO:0007669"/>
    <property type="project" value="UniProtKB-EC"/>
</dbReference>
<evidence type="ECO:0000256" key="3">
    <source>
        <dbReference type="ARBA" id="ARBA00022605"/>
    </source>
</evidence>
<dbReference type="FunFam" id="3.40.640.10:FF:000046">
    <property type="entry name" value="Cystathionine gamma-lyase"/>
    <property type="match status" value="1"/>
</dbReference>
<dbReference type="InterPro" id="IPR000277">
    <property type="entry name" value="Cys/Met-Metab_PyrdxlP-dep_enz"/>
</dbReference>
<sequence>MPGSLCGDAARPARHAPFFRRRMYPSRPPASKGDHDFPGPCRYNCMQHALHGGTMGRATPHPDTLCARAGEQLDRTVGGVTTPIHTASAYMRADVGGTAAYRYPRYNNIPTQAAPAEKIAALEGAEAGLVMASGMAAEAMALLAVLAAGDHVVFQADLYGGTHHFLSVELPRLGIGYTLVDHADAASLEAAVQGNTRAVYVETPSNPLFHVVDLAAVAEVARRHDLVSIADNTFASPINQNPLALGFDLVVHSGTKYLNGHSDLNCGAVAGSRRLMDKVRERAVDYGVTLNVYDCFLLERGMKTLGLRMARHNENALALAGYLSGHRLVSRVYYPGLPDHPGHDIAARQMRGFGGMLSFELDCSQKRARQAVAGLELILEAVSLGGVESLICFPCETSHAKMPPDERRRQGISDTLVRLSAGIEDAADLMADLERALALAMRDG</sequence>
<dbReference type="InterPro" id="IPR054542">
    <property type="entry name" value="Cys_met_metab_PP"/>
</dbReference>
<comment type="cofactor">
    <cofactor evidence="1">
        <name>pyridoxal 5'-phosphate</name>
        <dbReference type="ChEBI" id="CHEBI:597326"/>
    </cofactor>
</comment>
<gene>
    <name evidence="7" type="ORF">ASZ90_002203</name>
</gene>
<dbReference type="Gene3D" id="3.90.1150.10">
    <property type="entry name" value="Aspartate Aminotransferase, domain 1"/>
    <property type="match status" value="1"/>
</dbReference>
<reference evidence="7" key="1">
    <citation type="journal article" date="2015" name="Proc. Natl. Acad. Sci. U.S.A.">
        <title>Networks of energetic and metabolic interactions define dynamics in microbial communities.</title>
        <authorList>
            <person name="Embree M."/>
            <person name="Liu J.K."/>
            <person name="Al-Bassam M.M."/>
            <person name="Zengler K."/>
        </authorList>
    </citation>
    <scope>NUCLEOTIDE SEQUENCE</scope>
</reference>
<dbReference type="GO" id="GO:0019346">
    <property type="term" value="P:transsulfuration"/>
    <property type="evidence" value="ECO:0007669"/>
    <property type="project" value="InterPro"/>
</dbReference>
<dbReference type="SUPFAM" id="SSF53383">
    <property type="entry name" value="PLP-dependent transferases"/>
    <property type="match status" value="1"/>
</dbReference>
<evidence type="ECO:0000256" key="6">
    <source>
        <dbReference type="ARBA" id="ARBA00023239"/>
    </source>
</evidence>
<dbReference type="GO" id="GO:0005737">
    <property type="term" value="C:cytoplasm"/>
    <property type="evidence" value="ECO:0007669"/>
    <property type="project" value="TreeGrafter"/>
</dbReference>
<evidence type="ECO:0000256" key="1">
    <source>
        <dbReference type="ARBA" id="ARBA00001933"/>
    </source>
</evidence>
<dbReference type="CDD" id="cd00614">
    <property type="entry name" value="CGS_like"/>
    <property type="match status" value="1"/>
</dbReference>
<dbReference type="FunFam" id="3.90.1150.10:FF:000033">
    <property type="entry name" value="Cystathionine gamma-synthase"/>
    <property type="match status" value="1"/>
</dbReference>
<organism evidence="7">
    <name type="scientific">hydrocarbon metagenome</name>
    <dbReference type="NCBI Taxonomy" id="938273"/>
    <lineage>
        <taxon>unclassified sequences</taxon>
        <taxon>metagenomes</taxon>
        <taxon>ecological metagenomes</taxon>
    </lineage>
</organism>
<evidence type="ECO:0000256" key="2">
    <source>
        <dbReference type="ARBA" id="ARBA00012224"/>
    </source>
</evidence>
<keyword evidence="6 7" id="KW-0456">Lyase</keyword>
<dbReference type="PANTHER" id="PTHR11808">
    <property type="entry name" value="TRANS-SULFURATION ENZYME FAMILY MEMBER"/>
    <property type="match status" value="1"/>
</dbReference>
<dbReference type="InterPro" id="IPR015424">
    <property type="entry name" value="PyrdxlP-dep_Trfase"/>
</dbReference>
<dbReference type="EC" id="4.4.1.13" evidence="2"/>
<comment type="caution">
    <text evidence="7">The sequence shown here is derived from an EMBL/GenBank/DDBJ whole genome shotgun (WGS) entry which is preliminary data.</text>
</comment>
<dbReference type="Gene3D" id="3.40.640.10">
    <property type="entry name" value="Type I PLP-dependent aspartate aminotransferase-like (Major domain)"/>
    <property type="match status" value="1"/>
</dbReference>
<keyword evidence="3" id="KW-0028">Amino-acid biosynthesis</keyword>
<dbReference type="EMBL" id="LNQE01000274">
    <property type="protein sequence ID" value="KUG27949.1"/>
    <property type="molecule type" value="Genomic_DNA"/>
</dbReference>
<dbReference type="PANTHER" id="PTHR11808:SF50">
    <property type="entry name" value="CYSTATHIONINE BETA-LYASE"/>
    <property type="match status" value="1"/>
</dbReference>
<dbReference type="PIRSF" id="PIRSF001434">
    <property type="entry name" value="CGS"/>
    <property type="match status" value="1"/>
</dbReference>
<evidence type="ECO:0000256" key="5">
    <source>
        <dbReference type="ARBA" id="ARBA00023167"/>
    </source>
</evidence>